<dbReference type="OrthoDB" id="2963168at2759"/>
<keyword evidence="3" id="KW-1185">Reference proteome</keyword>
<feature type="compositionally biased region" description="Basic residues" evidence="1">
    <location>
        <begin position="110"/>
        <end position="121"/>
    </location>
</feature>
<dbReference type="EMBL" id="ML991908">
    <property type="protein sequence ID" value="KAF2228583.1"/>
    <property type="molecule type" value="Genomic_DNA"/>
</dbReference>
<proteinExistence type="predicted"/>
<organism evidence="2 3">
    <name type="scientific">Viridothelium virens</name>
    <name type="common">Speckled blister lichen</name>
    <name type="synonym">Trypethelium virens</name>
    <dbReference type="NCBI Taxonomy" id="1048519"/>
    <lineage>
        <taxon>Eukaryota</taxon>
        <taxon>Fungi</taxon>
        <taxon>Dikarya</taxon>
        <taxon>Ascomycota</taxon>
        <taxon>Pezizomycotina</taxon>
        <taxon>Dothideomycetes</taxon>
        <taxon>Dothideomycetes incertae sedis</taxon>
        <taxon>Trypetheliales</taxon>
        <taxon>Trypetheliaceae</taxon>
        <taxon>Viridothelium</taxon>
    </lineage>
</organism>
<dbReference type="AlphaFoldDB" id="A0A6A6GTE0"/>
<accession>A0A6A6GTE0</accession>
<dbReference type="PANTHER" id="PTHR42749:SF8">
    <property type="entry name" value="HSP70 FAMILY PROTEIN (AFU_ORTHOLOGUE AFUA_3G13740)"/>
    <property type="match status" value="1"/>
</dbReference>
<dbReference type="PANTHER" id="PTHR42749">
    <property type="entry name" value="CELL SHAPE-DETERMINING PROTEIN MREB"/>
    <property type="match status" value="1"/>
</dbReference>
<feature type="non-terminal residue" evidence="2">
    <location>
        <position position="633"/>
    </location>
</feature>
<dbReference type="CDD" id="cd10170">
    <property type="entry name" value="ASKHA_NBD_HSP70"/>
    <property type="match status" value="1"/>
</dbReference>
<sequence length="633" mass="70791">EPSSPRFIVAIDFGTTYSTVAYVKVEPGRDISDLGCNDIRCIDNYPNAAGEFDPRLNARYENVPTELLYFSSLHSDSDASESDSAPIENGFERDLESPTGSLPTRLERRGCKRPRRTRKQTWTRQGHQELRDQVSRLQDRKAVRCRDTILTDYLVRLLDHAKTILDENEGLTNDTQIEYVLCVPVSWSQVASQTMHNVMAKAVRTSGLGTLLGDAIIADLFIVSEPEAAAQFVLASLGEKGRLRQNQTFILLDAGGGTVDITTYKVTSDGNGPLRLQGEMIPAGGAFCGSSLINEAYKRRLLERLDETDFKGGANEMHSVIAGLVADFESSIKRHIDFTKEKTLLRRVYLRDLRKNPERNISKGCLKFSEQENRDMFKDCLDGVSRLLESQLDRAAQKGLAVIDVVVVGGFGESPALRARIKEVVAHRANMVGGKIGLIWPTQFPMSTVARGAVLRSLNKENGPSRISRASYGFLRAEPYKEFPEHVKAGLVPSVDKVDGFEYVKDTILWVIQKDDKLDTRFVSDPIISSHTFGKKEPKFVCVECLYASPKRHSSHFPYNHAENAGATRLGRIEIDMTEFRKQLPTKGNAYAETAARMAKRTSIDVTFDLVIIVEGHQLMYEVRWPSRSQAHL</sequence>
<reference evidence="2" key="1">
    <citation type="journal article" date="2020" name="Stud. Mycol.">
        <title>101 Dothideomycetes genomes: a test case for predicting lifestyles and emergence of pathogens.</title>
        <authorList>
            <person name="Haridas S."/>
            <person name="Albert R."/>
            <person name="Binder M."/>
            <person name="Bloem J."/>
            <person name="Labutti K."/>
            <person name="Salamov A."/>
            <person name="Andreopoulos B."/>
            <person name="Baker S."/>
            <person name="Barry K."/>
            <person name="Bills G."/>
            <person name="Bluhm B."/>
            <person name="Cannon C."/>
            <person name="Castanera R."/>
            <person name="Culley D."/>
            <person name="Daum C."/>
            <person name="Ezra D."/>
            <person name="Gonzalez J."/>
            <person name="Henrissat B."/>
            <person name="Kuo A."/>
            <person name="Liang C."/>
            <person name="Lipzen A."/>
            <person name="Lutzoni F."/>
            <person name="Magnuson J."/>
            <person name="Mondo S."/>
            <person name="Nolan M."/>
            <person name="Ohm R."/>
            <person name="Pangilinan J."/>
            <person name="Park H.-J."/>
            <person name="Ramirez L."/>
            <person name="Alfaro M."/>
            <person name="Sun H."/>
            <person name="Tritt A."/>
            <person name="Yoshinaga Y."/>
            <person name="Zwiers L.-H."/>
            <person name="Turgeon B."/>
            <person name="Goodwin S."/>
            <person name="Spatafora J."/>
            <person name="Crous P."/>
            <person name="Grigoriev I."/>
        </authorList>
    </citation>
    <scope>NUCLEOTIDE SEQUENCE</scope>
    <source>
        <strain evidence="2">Tuck. ex Michener</strain>
    </source>
</reference>
<feature type="region of interest" description="Disordered" evidence="1">
    <location>
        <begin position="79"/>
        <end position="127"/>
    </location>
</feature>
<evidence type="ECO:0000313" key="3">
    <source>
        <dbReference type="Proteomes" id="UP000800092"/>
    </source>
</evidence>
<dbReference type="SUPFAM" id="SSF53067">
    <property type="entry name" value="Actin-like ATPase domain"/>
    <property type="match status" value="1"/>
</dbReference>
<gene>
    <name evidence="2" type="ORF">EV356DRAFT_423252</name>
</gene>
<protein>
    <recommendedName>
        <fullName evidence="4">Actin-like ATPase domain-containing protein</fullName>
    </recommendedName>
</protein>
<evidence type="ECO:0000313" key="2">
    <source>
        <dbReference type="EMBL" id="KAF2228583.1"/>
    </source>
</evidence>
<dbReference type="Gene3D" id="3.90.640.10">
    <property type="entry name" value="Actin, Chain A, domain 4"/>
    <property type="match status" value="1"/>
</dbReference>
<dbReference type="InterPro" id="IPR043129">
    <property type="entry name" value="ATPase_NBD"/>
</dbReference>
<evidence type="ECO:0008006" key="4">
    <source>
        <dbReference type="Google" id="ProtNLM"/>
    </source>
</evidence>
<dbReference type="Proteomes" id="UP000800092">
    <property type="component" value="Unassembled WGS sequence"/>
</dbReference>
<feature type="non-terminal residue" evidence="2">
    <location>
        <position position="1"/>
    </location>
</feature>
<name>A0A6A6GTE0_VIRVR</name>
<dbReference type="Gene3D" id="3.30.420.40">
    <property type="match status" value="2"/>
</dbReference>
<evidence type="ECO:0000256" key="1">
    <source>
        <dbReference type="SAM" id="MobiDB-lite"/>
    </source>
</evidence>